<keyword evidence="3" id="KW-1185">Reference proteome</keyword>
<sequence length="159" mass="18126">MDESPKHLNCRTRKRYRDDRPDDKTIYENTLRWLFTAQQNSLQQSSSCPMDEDSGMNSDVLPLPETVDPRQQTLHKFFQPSQSSLPQPRQNHTETNKPINMSFPQLQRFDMGLMAATLTGDVTSPSSRGNYPNMGMNIDFGSDQSAQEPKGCARPMGWI</sequence>
<dbReference type="EMBL" id="VCAU01000048">
    <property type="protein sequence ID" value="KAF9888318.1"/>
    <property type="molecule type" value="Genomic_DNA"/>
</dbReference>
<dbReference type="AlphaFoldDB" id="A0AAD4CM75"/>
<evidence type="ECO:0000313" key="3">
    <source>
        <dbReference type="Proteomes" id="UP001194746"/>
    </source>
</evidence>
<organism evidence="2 3">
    <name type="scientific">Aspergillus nanangensis</name>
    <dbReference type="NCBI Taxonomy" id="2582783"/>
    <lineage>
        <taxon>Eukaryota</taxon>
        <taxon>Fungi</taxon>
        <taxon>Dikarya</taxon>
        <taxon>Ascomycota</taxon>
        <taxon>Pezizomycotina</taxon>
        <taxon>Eurotiomycetes</taxon>
        <taxon>Eurotiomycetidae</taxon>
        <taxon>Eurotiales</taxon>
        <taxon>Aspergillaceae</taxon>
        <taxon>Aspergillus</taxon>
        <taxon>Aspergillus subgen. Circumdati</taxon>
    </lineage>
</organism>
<evidence type="ECO:0000313" key="2">
    <source>
        <dbReference type="EMBL" id="KAF9888318.1"/>
    </source>
</evidence>
<reference evidence="2" key="2">
    <citation type="submission" date="2020-02" db="EMBL/GenBank/DDBJ databases">
        <authorList>
            <person name="Gilchrist C.L.M."/>
            <person name="Chooi Y.-H."/>
        </authorList>
    </citation>
    <scope>NUCLEOTIDE SEQUENCE</scope>
    <source>
        <strain evidence="2">MST-FP2251</strain>
    </source>
</reference>
<accession>A0AAD4CM75</accession>
<feature type="region of interest" description="Disordered" evidence="1">
    <location>
        <begin position="78"/>
        <end position="98"/>
    </location>
</feature>
<proteinExistence type="predicted"/>
<protein>
    <submittedName>
        <fullName evidence="2">Uncharacterized protein</fullName>
    </submittedName>
</protein>
<feature type="compositionally biased region" description="Low complexity" evidence="1">
    <location>
        <begin position="79"/>
        <end position="88"/>
    </location>
</feature>
<evidence type="ECO:0000256" key="1">
    <source>
        <dbReference type="SAM" id="MobiDB-lite"/>
    </source>
</evidence>
<dbReference type="Proteomes" id="UP001194746">
    <property type="component" value="Unassembled WGS sequence"/>
</dbReference>
<feature type="region of interest" description="Disordered" evidence="1">
    <location>
        <begin position="1"/>
        <end position="22"/>
    </location>
</feature>
<comment type="caution">
    <text evidence="2">The sequence shown here is derived from an EMBL/GenBank/DDBJ whole genome shotgun (WGS) entry which is preliminary data.</text>
</comment>
<reference evidence="2" key="1">
    <citation type="journal article" date="2019" name="Beilstein J. Org. Chem.">
        <title>Nanangenines: drimane sesquiterpenoids as the dominant metabolite cohort of a novel Australian fungus, Aspergillus nanangensis.</title>
        <authorList>
            <person name="Lacey H.J."/>
            <person name="Gilchrist C.L.M."/>
            <person name="Crombie A."/>
            <person name="Kalaitzis J.A."/>
            <person name="Vuong D."/>
            <person name="Rutledge P.J."/>
            <person name="Turner P."/>
            <person name="Pitt J.I."/>
            <person name="Lacey E."/>
            <person name="Chooi Y.H."/>
            <person name="Piggott A.M."/>
        </authorList>
    </citation>
    <scope>NUCLEOTIDE SEQUENCE</scope>
    <source>
        <strain evidence="2">MST-FP2251</strain>
    </source>
</reference>
<gene>
    <name evidence="2" type="ORF">FE257_008750</name>
</gene>
<feature type="region of interest" description="Disordered" evidence="1">
    <location>
        <begin position="42"/>
        <end position="65"/>
    </location>
</feature>
<name>A0AAD4CM75_ASPNN</name>